<dbReference type="Proteomes" id="UP000286186">
    <property type="component" value="Unassembled WGS sequence"/>
</dbReference>
<dbReference type="Proteomes" id="UP000283314">
    <property type="component" value="Unassembled WGS sequence"/>
</dbReference>
<protein>
    <recommendedName>
        <fullName evidence="5">Helix-turn-helix domain-containing protein</fullName>
    </recommendedName>
</protein>
<evidence type="ECO:0000313" key="2">
    <source>
        <dbReference type="EMBL" id="RHL44657.1"/>
    </source>
</evidence>
<dbReference type="GeneID" id="66467392"/>
<proteinExistence type="predicted"/>
<dbReference type="EMBL" id="QROT01000006">
    <property type="protein sequence ID" value="RHL44657.1"/>
    <property type="molecule type" value="Genomic_DNA"/>
</dbReference>
<name>A0A414R5K1_9FIRM</name>
<accession>A0A414R5K1</accession>
<evidence type="ECO:0000313" key="4">
    <source>
        <dbReference type="Proteomes" id="UP000286186"/>
    </source>
</evidence>
<gene>
    <name evidence="2" type="ORF">DW018_09060</name>
    <name evidence="1" type="ORF">DW652_08375</name>
</gene>
<dbReference type="EMBL" id="QRHR01000007">
    <property type="protein sequence ID" value="RHF88329.1"/>
    <property type="molecule type" value="Genomic_DNA"/>
</dbReference>
<sequence>MPRARISYGQRVIIEDMRKNGYKAKDICEAIGISSYDYQRELILGFWWRNGCVLHNKRI</sequence>
<evidence type="ECO:0008006" key="5">
    <source>
        <dbReference type="Google" id="ProtNLM"/>
    </source>
</evidence>
<reference evidence="3 4" key="1">
    <citation type="submission" date="2018-08" db="EMBL/GenBank/DDBJ databases">
        <title>A genome reference for cultivated species of the human gut microbiota.</title>
        <authorList>
            <person name="Zou Y."/>
            <person name="Xue W."/>
            <person name="Luo G."/>
        </authorList>
    </citation>
    <scope>NUCLEOTIDE SEQUENCE [LARGE SCALE GENOMIC DNA]</scope>
    <source>
        <strain evidence="2 3">AF37-4</strain>
        <strain evidence="1 4">AM23-22</strain>
    </source>
</reference>
<organism evidence="1 4">
    <name type="scientific">Eubacterium ventriosum</name>
    <dbReference type="NCBI Taxonomy" id="39496"/>
    <lineage>
        <taxon>Bacteria</taxon>
        <taxon>Bacillati</taxon>
        <taxon>Bacillota</taxon>
        <taxon>Clostridia</taxon>
        <taxon>Eubacteriales</taxon>
        <taxon>Eubacteriaceae</taxon>
        <taxon>Eubacterium</taxon>
    </lineage>
</organism>
<evidence type="ECO:0000313" key="1">
    <source>
        <dbReference type="EMBL" id="RHF88329.1"/>
    </source>
</evidence>
<dbReference type="RefSeq" id="WP_117900323.1">
    <property type="nucleotide sequence ID" value="NZ_CABJDQ010000006.1"/>
</dbReference>
<evidence type="ECO:0000313" key="3">
    <source>
        <dbReference type="Proteomes" id="UP000283314"/>
    </source>
</evidence>
<comment type="caution">
    <text evidence="1">The sequence shown here is derived from an EMBL/GenBank/DDBJ whole genome shotgun (WGS) entry which is preliminary data.</text>
</comment>
<dbReference type="AlphaFoldDB" id="A0A414R5K1"/>